<dbReference type="GO" id="GO:0033615">
    <property type="term" value="P:mitochondrial proton-transporting ATP synthase complex assembly"/>
    <property type="evidence" value="ECO:0007669"/>
    <property type="project" value="TreeGrafter"/>
</dbReference>
<evidence type="ECO:0008006" key="2">
    <source>
        <dbReference type="Google" id="ProtNLM"/>
    </source>
</evidence>
<dbReference type="Pfam" id="PF05176">
    <property type="entry name" value="ATP-synt_10"/>
    <property type="match status" value="1"/>
</dbReference>
<protein>
    <recommendedName>
        <fullName evidence="2">Mitochondrial ATPase complex subunit ATP10</fullName>
    </recommendedName>
</protein>
<dbReference type="GO" id="GO:0005743">
    <property type="term" value="C:mitochondrial inner membrane"/>
    <property type="evidence" value="ECO:0007669"/>
    <property type="project" value="TreeGrafter"/>
</dbReference>
<dbReference type="EMBL" id="LR862136">
    <property type="protein sequence ID" value="CAD1842951.1"/>
    <property type="molecule type" value="Genomic_DNA"/>
</dbReference>
<reference evidence="1" key="1">
    <citation type="submission" date="2020-07" db="EMBL/GenBank/DDBJ databases">
        <authorList>
            <person name="Lin J."/>
        </authorList>
    </citation>
    <scope>NUCLEOTIDE SEQUENCE</scope>
</reference>
<dbReference type="AlphaFoldDB" id="A0A6V7QJ31"/>
<accession>A0A6V7QJ31</accession>
<gene>
    <name evidence="1" type="ORF">CB5_LOCUS26162</name>
</gene>
<evidence type="ECO:0000313" key="1">
    <source>
        <dbReference type="EMBL" id="CAD1842951.1"/>
    </source>
</evidence>
<sequence>MFRNGAVFSRSCSCSCSSRLVALYLCCGAGSGDDATAVGAPLFFQSRRCSAVPIAGEEAPRCRFQRREGSPSPSPSPSHALALARSFLDLHKMGSREAIEKEKTRLYDLFPSIAVPSRVIRFKLAPPRLFALNTRSDELSRGYFADISEIRQNGGKIALANKTIIPAAEAVNFPNLEVSVPDGRKLKLPASSGEKQTDTSEMPIPLASLLCLSFRASSQRMAESWSLPFMDAFSASGKIQIYEVSFIDSWLLSLGPVKHLFLKIMKKSSNPQRQIVYAFGDIYDFRKKLQILNLLTGYIFLVDRVGRIRWQGFGSATEEELSSLLSCTSLLLDDQ</sequence>
<organism evidence="1">
    <name type="scientific">Ananas comosus var. bracteatus</name>
    <name type="common">red pineapple</name>
    <dbReference type="NCBI Taxonomy" id="296719"/>
    <lineage>
        <taxon>Eukaryota</taxon>
        <taxon>Viridiplantae</taxon>
        <taxon>Streptophyta</taxon>
        <taxon>Embryophyta</taxon>
        <taxon>Tracheophyta</taxon>
        <taxon>Spermatophyta</taxon>
        <taxon>Magnoliopsida</taxon>
        <taxon>Liliopsida</taxon>
        <taxon>Poales</taxon>
        <taxon>Bromeliaceae</taxon>
        <taxon>Bromelioideae</taxon>
        <taxon>Ananas</taxon>
    </lineage>
</organism>
<dbReference type="InterPro" id="IPR007849">
    <property type="entry name" value="ATP10"/>
</dbReference>
<proteinExistence type="predicted"/>
<dbReference type="PANTHER" id="PTHR28106:SF1">
    <property type="entry name" value="MITOCHONDRIAL ATPASE COMPLEX SUBUNIT ATP10"/>
    <property type="match status" value="1"/>
</dbReference>
<name>A0A6V7QJ31_ANACO</name>
<dbReference type="PANTHER" id="PTHR28106">
    <property type="entry name" value="MITOCHONDRIAL ATPASE COMPLEX SUBUNIT ATP10"/>
    <property type="match status" value="1"/>
</dbReference>